<evidence type="ECO:0000256" key="1">
    <source>
        <dbReference type="SAM" id="Phobius"/>
    </source>
</evidence>
<sequence length="36" mass="4340">MQWKTTMLRNTDTKIITNLAFLPFMMAIWEIAWPII</sequence>
<dbReference type="EMBL" id="GBRH01215090">
    <property type="protein sequence ID" value="JAD82805.1"/>
    <property type="molecule type" value="Transcribed_RNA"/>
</dbReference>
<organism evidence="2">
    <name type="scientific">Arundo donax</name>
    <name type="common">Giant reed</name>
    <name type="synonym">Donax arundinaceus</name>
    <dbReference type="NCBI Taxonomy" id="35708"/>
    <lineage>
        <taxon>Eukaryota</taxon>
        <taxon>Viridiplantae</taxon>
        <taxon>Streptophyta</taxon>
        <taxon>Embryophyta</taxon>
        <taxon>Tracheophyta</taxon>
        <taxon>Spermatophyta</taxon>
        <taxon>Magnoliopsida</taxon>
        <taxon>Liliopsida</taxon>
        <taxon>Poales</taxon>
        <taxon>Poaceae</taxon>
        <taxon>PACMAD clade</taxon>
        <taxon>Arundinoideae</taxon>
        <taxon>Arundineae</taxon>
        <taxon>Arundo</taxon>
    </lineage>
</organism>
<keyword evidence="1" id="KW-0472">Membrane</keyword>
<proteinExistence type="predicted"/>
<feature type="transmembrane region" description="Helical" evidence="1">
    <location>
        <begin position="15"/>
        <end position="35"/>
    </location>
</feature>
<dbReference type="AlphaFoldDB" id="A0A0A9DAW9"/>
<reference evidence="2" key="2">
    <citation type="journal article" date="2015" name="Data Brief">
        <title>Shoot transcriptome of the giant reed, Arundo donax.</title>
        <authorList>
            <person name="Barrero R.A."/>
            <person name="Guerrero F.D."/>
            <person name="Moolhuijzen P."/>
            <person name="Goolsby J.A."/>
            <person name="Tidwell J."/>
            <person name="Bellgard S.E."/>
            <person name="Bellgard M.I."/>
        </authorList>
    </citation>
    <scope>NUCLEOTIDE SEQUENCE</scope>
    <source>
        <tissue evidence="2">Shoot tissue taken approximately 20 cm above the soil surface</tissue>
    </source>
</reference>
<accession>A0A0A9DAW9</accession>
<name>A0A0A9DAW9_ARUDO</name>
<evidence type="ECO:0000313" key="2">
    <source>
        <dbReference type="EMBL" id="JAD82805.1"/>
    </source>
</evidence>
<protein>
    <submittedName>
        <fullName evidence="2">Uncharacterized protein</fullName>
    </submittedName>
</protein>
<keyword evidence="1" id="KW-0812">Transmembrane</keyword>
<keyword evidence="1" id="KW-1133">Transmembrane helix</keyword>
<reference evidence="2" key="1">
    <citation type="submission" date="2014-09" db="EMBL/GenBank/DDBJ databases">
        <authorList>
            <person name="Magalhaes I.L.F."/>
            <person name="Oliveira U."/>
            <person name="Santos F.R."/>
            <person name="Vidigal T.H.D.A."/>
            <person name="Brescovit A.D."/>
            <person name="Santos A.J."/>
        </authorList>
    </citation>
    <scope>NUCLEOTIDE SEQUENCE</scope>
    <source>
        <tissue evidence="2">Shoot tissue taken approximately 20 cm above the soil surface</tissue>
    </source>
</reference>